<protein>
    <submittedName>
        <fullName evidence="8">Beta-glucosidase</fullName>
    </submittedName>
</protein>
<evidence type="ECO:0000256" key="6">
    <source>
        <dbReference type="RuleBase" id="RU003690"/>
    </source>
</evidence>
<dbReference type="PANTHER" id="PTHR10353">
    <property type="entry name" value="GLYCOSYL HYDROLASE"/>
    <property type="match status" value="1"/>
</dbReference>
<evidence type="ECO:0000256" key="3">
    <source>
        <dbReference type="ARBA" id="ARBA00022801"/>
    </source>
</evidence>
<comment type="subunit">
    <text evidence="2">Homodimer.</text>
</comment>
<evidence type="ECO:0000313" key="8">
    <source>
        <dbReference type="WBParaSite" id="PSAMB.scaffold4598size14111.g24784.t1"/>
    </source>
</evidence>
<dbReference type="WBParaSite" id="PSAMB.scaffold4598size14111.g24784.t1">
    <property type="protein sequence ID" value="PSAMB.scaffold4598size14111.g24784.t1"/>
    <property type="gene ID" value="PSAMB.scaffold4598size14111.g24784"/>
</dbReference>
<dbReference type="SUPFAM" id="SSF51445">
    <property type="entry name" value="(Trans)glycosidases"/>
    <property type="match status" value="1"/>
</dbReference>
<keyword evidence="4" id="KW-0325">Glycoprotein</keyword>
<dbReference type="Pfam" id="PF00232">
    <property type="entry name" value="Glyco_hydro_1"/>
    <property type="match status" value="1"/>
</dbReference>
<dbReference type="GO" id="GO:0005975">
    <property type="term" value="P:carbohydrate metabolic process"/>
    <property type="evidence" value="ECO:0007669"/>
    <property type="project" value="InterPro"/>
</dbReference>
<proteinExistence type="inferred from homology"/>
<organism evidence="7 8">
    <name type="scientific">Plectus sambesii</name>
    <dbReference type="NCBI Taxonomy" id="2011161"/>
    <lineage>
        <taxon>Eukaryota</taxon>
        <taxon>Metazoa</taxon>
        <taxon>Ecdysozoa</taxon>
        <taxon>Nematoda</taxon>
        <taxon>Chromadorea</taxon>
        <taxon>Plectida</taxon>
        <taxon>Plectina</taxon>
        <taxon>Plectoidea</taxon>
        <taxon>Plectidae</taxon>
        <taxon>Plectus</taxon>
    </lineage>
</organism>
<accession>A0A914WKY2</accession>
<evidence type="ECO:0000313" key="7">
    <source>
        <dbReference type="Proteomes" id="UP000887566"/>
    </source>
</evidence>
<dbReference type="GO" id="GO:0008422">
    <property type="term" value="F:beta-glucosidase activity"/>
    <property type="evidence" value="ECO:0007669"/>
    <property type="project" value="TreeGrafter"/>
</dbReference>
<dbReference type="PRINTS" id="PR00131">
    <property type="entry name" value="GLHYDRLASE1"/>
</dbReference>
<dbReference type="InterPro" id="IPR001360">
    <property type="entry name" value="Glyco_hydro_1"/>
</dbReference>
<dbReference type="FunFam" id="3.20.20.80:FF:000013">
    <property type="entry name" value="lactase-phlorizin hydrolase"/>
    <property type="match status" value="1"/>
</dbReference>
<reference evidence="8" key="1">
    <citation type="submission" date="2022-11" db="UniProtKB">
        <authorList>
            <consortium name="WormBaseParasite"/>
        </authorList>
    </citation>
    <scope>IDENTIFICATION</scope>
</reference>
<dbReference type="Proteomes" id="UP000887566">
    <property type="component" value="Unplaced"/>
</dbReference>
<evidence type="ECO:0000256" key="5">
    <source>
        <dbReference type="ARBA" id="ARBA00023295"/>
    </source>
</evidence>
<name>A0A914WKY2_9BILA</name>
<keyword evidence="3" id="KW-0378">Hydrolase</keyword>
<keyword evidence="7" id="KW-1185">Reference proteome</keyword>
<evidence type="ECO:0000256" key="4">
    <source>
        <dbReference type="ARBA" id="ARBA00023180"/>
    </source>
</evidence>
<evidence type="ECO:0000256" key="1">
    <source>
        <dbReference type="ARBA" id="ARBA00010838"/>
    </source>
</evidence>
<sequence>MSDFTFPKGFIWSCATASAQIEGAWNEDGKGLSIWDTYCHTPGKIVDGSTCDVACDSYHLYEEDVALLKGLGVQQYRFSIAWARILPTGTVDVVNQKGVDYYHKLIDALIASGIEPVITLYHWDLPQSLQDLGGWLNRQIVDWFAEYARFCFKNFGTTAKIWITLNEPWVASWYGYAGDAKSHAPGGFQQHTPWAPYLCAHHMLLSHAAAYRIYEREFKNEQNGKCGISLNCHWKEPATSDPDDQAAARRAFEMQLGWFANAIFSKEGDYPLLMREHMAELSKQEGRATSRLPKFTQQEIQSLKGSADFFGLNYYMAHMVKSQKWSESTPNSCQRLRDGGYVEFFDPHWEQIGGKQSWIRNTPWGLRNVLNFVKNEYNNVPLLITENGCCNERYDGLEDHQRIKYVGDHLKAVSQAINTDGCNVIGYTVWSLVDNFEWAEGYTLLFGIHSVDFDDPKRPRRPKLSASWYKQCIEANAVVEAPQASPKTHV</sequence>
<dbReference type="PANTHER" id="PTHR10353:SF36">
    <property type="entry name" value="LP05116P"/>
    <property type="match status" value="1"/>
</dbReference>
<evidence type="ECO:0000256" key="2">
    <source>
        <dbReference type="ARBA" id="ARBA00011738"/>
    </source>
</evidence>
<keyword evidence="5" id="KW-0326">Glycosidase</keyword>
<comment type="similarity">
    <text evidence="1 6">Belongs to the glycosyl hydrolase 1 family.</text>
</comment>
<dbReference type="InterPro" id="IPR017853">
    <property type="entry name" value="GH"/>
</dbReference>
<dbReference type="AlphaFoldDB" id="A0A914WKY2"/>
<dbReference type="Gene3D" id="3.20.20.80">
    <property type="entry name" value="Glycosidases"/>
    <property type="match status" value="1"/>
</dbReference>